<dbReference type="Proteomes" id="UP000000466">
    <property type="component" value="Chromosome"/>
</dbReference>
<dbReference type="KEGG" id="saga:M5M_01025"/>
<keyword evidence="1" id="KW-1133">Transmembrane helix</keyword>
<proteinExistence type="predicted"/>
<evidence type="ECO:0000313" key="3">
    <source>
        <dbReference type="Proteomes" id="UP000000466"/>
    </source>
</evidence>
<accession>K4KHJ8</accession>
<dbReference type="RefSeq" id="WP_015045611.1">
    <property type="nucleotide sequence ID" value="NC_018868.3"/>
</dbReference>
<dbReference type="Pfam" id="PF14316">
    <property type="entry name" value="DUF4381"/>
    <property type="match status" value="1"/>
</dbReference>
<keyword evidence="3" id="KW-1185">Reference proteome</keyword>
<dbReference type="STRING" id="1117647.M5M_01025"/>
<gene>
    <name evidence="2" type="ordered locus">M5M_01025</name>
</gene>
<evidence type="ECO:0000256" key="1">
    <source>
        <dbReference type="SAM" id="Phobius"/>
    </source>
</evidence>
<organism evidence="2 3">
    <name type="scientific">Simiduia agarivorans (strain DSM 21679 / JCM 13881 / BCRC 17597 / SA1)</name>
    <dbReference type="NCBI Taxonomy" id="1117647"/>
    <lineage>
        <taxon>Bacteria</taxon>
        <taxon>Pseudomonadati</taxon>
        <taxon>Pseudomonadota</taxon>
        <taxon>Gammaproteobacteria</taxon>
        <taxon>Cellvibrionales</taxon>
        <taxon>Cellvibrionaceae</taxon>
        <taxon>Simiduia</taxon>
    </lineage>
</organism>
<name>K4KHJ8_SIMAS</name>
<evidence type="ECO:0000313" key="2">
    <source>
        <dbReference type="EMBL" id="AFU97438.1"/>
    </source>
</evidence>
<protein>
    <recommendedName>
        <fullName evidence="4">DUF4381 domain-containing protein</fullName>
    </recommendedName>
</protein>
<keyword evidence="1" id="KW-0812">Transmembrane</keyword>
<evidence type="ECO:0008006" key="4">
    <source>
        <dbReference type="Google" id="ProtNLM"/>
    </source>
</evidence>
<keyword evidence="1" id="KW-0472">Membrane</keyword>
<reference evidence="2 3" key="1">
    <citation type="journal article" date="2013" name="Genome Announc.">
        <title>Complete genome sequence of Simiduia agarivorans SA1(T), a marine bacterium able to degrade a variety of polysaccharides.</title>
        <authorList>
            <person name="Lin S.Y."/>
            <person name="Shieh W.Y."/>
            <person name="Chen J.S."/>
            <person name="Tang S.L."/>
        </authorList>
    </citation>
    <scope>NUCLEOTIDE SEQUENCE [LARGE SCALE GENOMIC DNA]</scope>
    <source>
        <strain evidence="3">DSM 21679 / JCM 13881 / BCRC 17597 / SA1</strain>
    </source>
</reference>
<feature type="transmembrane region" description="Helical" evidence="1">
    <location>
        <begin position="20"/>
        <end position="41"/>
    </location>
</feature>
<dbReference type="HOGENOM" id="CLU_113195_0_2_6"/>
<dbReference type="AlphaFoldDB" id="K4KHJ8"/>
<dbReference type="EMBL" id="CP003746">
    <property type="protein sequence ID" value="AFU97438.1"/>
    <property type="molecule type" value="Genomic_DNA"/>
</dbReference>
<dbReference type="InterPro" id="IPR025489">
    <property type="entry name" value="DUF4381"/>
</dbReference>
<sequence>MSATPLPLKPMHLPPDVGLWPLAPGWWILLALLLSGLFLGWRAWRRRQRRQAPNRWLRHQLEALFEQQLDAHATAQACNRLLKRWALSQGAAPGLQGKPWLAFLQQHSPQPLEQSVGLFLTEQAYQTKPLLDAAALKDIEASLMRFARTAHSREFTGV</sequence>